<dbReference type="SUPFAM" id="SSF51126">
    <property type="entry name" value="Pectin lyase-like"/>
    <property type="match status" value="1"/>
</dbReference>
<evidence type="ECO:0000313" key="3">
    <source>
        <dbReference type="Proteomes" id="UP000294155"/>
    </source>
</evidence>
<protein>
    <submittedName>
        <fullName evidence="2">T9SS type A sorting domain-containing protein</fullName>
    </submittedName>
</protein>
<comment type="caution">
    <text evidence="2">The sequence shown here is derived from an EMBL/GenBank/DDBJ whole genome shotgun (WGS) entry which is preliminary data.</text>
</comment>
<dbReference type="OrthoDB" id="863479at2"/>
<reference evidence="2 3" key="1">
    <citation type="submission" date="2019-02" db="EMBL/GenBank/DDBJ databases">
        <title>Bacterial novel species isolated from soil.</title>
        <authorList>
            <person name="Jung H.-Y."/>
        </authorList>
    </citation>
    <scope>NUCLEOTIDE SEQUENCE [LARGE SCALE GENOMIC DNA]</scope>
    <source>
        <strain evidence="2 3">1-3-3-3</strain>
    </source>
</reference>
<dbReference type="Proteomes" id="UP000294155">
    <property type="component" value="Unassembled WGS sequence"/>
</dbReference>
<dbReference type="AlphaFoldDB" id="A0A4Q5L899"/>
<evidence type="ECO:0000313" key="2">
    <source>
        <dbReference type="EMBL" id="RYU77635.1"/>
    </source>
</evidence>
<dbReference type="InterPro" id="IPR012334">
    <property type="entry name" value="Pectin_lyas_fold"/>
</dbReference>
<gene>
    <name evidence="2" type="ORF">EWM57_17385</name>
</gene>
<dbReference type="SMART" id="SM00710">
    <property type="entry name" value="PbH1"/>
    <property type="match status" value="7"/>
</dbReference>
<dbReference type="InterPro" id="IPR011050">
    <property type="entry name" value="Pectin_lyase_fold/virulence"/>
</dbReference>
<dbReference type="InterPro" id="IPR006626">
    <property type="entry name" value="PbH1"/>
</dbReference>
<dbReference type="Gene3D" id="2.160.20.10">
    <property type="entry name" value="Single-stranded right-handed beta-helix, Pectin lyase-like"/>
    <property type="match status" value="1"/>
</dbReference>
<keyword evidence="1" id="KW-0732">Signal</keyword>
<proteinExistence type="predicted"/>
<feature type="signal peptide" evidence="1">
    <location>
        <begin position="1"/>
        <end position="26"/>
    </location>
</feature>
<dbReference type="RefSeq" id="WP_129922427.1">
    <property type="nucleotide sequence ID" value="NZ_SEWE01000047.1"/>
</dbReference>
<dbReference type="EMBL" id="SEWE01000047">
    <property type="protein sequence ID" value="RYU77635.1"/>
    <property type="molecule type" value="Genomic_DNA"/>
</dbReference>
<name>A0A4Q5L899_9BACT</name>
<dbReference type="NCBIfam" id="TIGR04183">
    <property type="entry name" value="Por_Secre_tail"/>
    <property type="match status" value="1"/>
</dbReference>
<accession>A0A4Q5L899</accession>
<sequence length="975" mass="101542">MKHSLLYSCLSLLLFLAAGWAQPTLAQRSLYVNDAVQLGDVFTSNPGSDVLGNGSSAAPFATVAKALASADAATTTIFIDAGRYSERVILNKNINLQGVDTARTVFDGGLLPAAAQTQETGIFITAAGGTPASPVTIADLKVRAYDFGIQNDNVINHANFLLEDVAVTENRQFGIYWNGYLTFTENITFRRVRATKTALSPNTTDNGAGRGLFLVNGNKINILIEDGIFEQNRRAGIDVNDGSISGLVIRGCRFGFNLGPAIAVLGAAGQRDGNGAFITPAALLENNFIRNNASNGMELKACTGTGRSSGPGSFVVRNNYIVRTIGAPTNLADDNAGIVFADRDRSVISTGGGVTADLTTGGAYIQNNIIRGYLADQLRTFLNVNGFGIVLEGANNKVFGNVIAQCQRGIQVQDRPANSTGSTPFFDLSRNLALISSGDSIGNNRLDSCTTSLRAVNLTNVVNAPGNWLGSNQATVVRGTNGLNGLLLTLGGPATNFAQVSALEPTGRIDYSPFLHSGADAAAATGFQSDLSYLHVDGFAPSAGAAGRLQEGLTMVAENGTVETVATTYAEAATVTKSLTLTNDGATTLQSLTLNAPGKTATLAAPFSLTGTLTLTSGLLRTSPTALLTLVAGAAATEGNASSYVEGPLRKLGNSGFVFPLGKAGRWARLAVSAPSDPATALTAEYFAAGYATRTVTPPLLRVSSVEYWNLDRTGSTDAVSVRLYWEDNARSGIDAFAPDLQVARFDGATWVTAGNGGLGGSLPAGSVGSAGAVASFGPFTFGSSSLVVNPLPVELVSFTATEPQPGLVTLNWRTASERNNRGFALERSYDATAWQQVAFVAGHGSTASASTYSHQDRPDPAFSVVYYRLQQLDLDGKINTSPVVALRRGPERGAATLLALAPNPAAASTKLQFSAPVAGPVLVTLTDLSGRVLLRQNLTVDAELMLPDALPAGTYLLRATGRGVTGNAVRLLKL</sequence>
<keyword evidence="3" id="KW-1185">Reference proteome</keyword>
<dbReference type="InterPro" id="IPR026444">
    <property type="entry name" value="Secre_tail"/>
</dbReference>
<organism evidence="2 3">
    <name type="scientific">Hymenobacter persicinus</name>
    <dbReference type="NCBI Taxonomy" id="2025506"/>
    <lineage>
        <taxon>Bacteria</taxon>
        <taxon>Pseudomonadati</taxon>
        <taxon>Bacteroidota</taxon>
        <taxon>Cytophagia</taxon>
        <taxon>Cytophagales</taxon>
        <taxon>Hymenobacteraceae</taxon>
        <taxon>Hymenobacter</taxon>
    </lineage>
</organism>
<feature type="chain" id="PRO_5020447333" evidence="1">
    <location>
        <begin position="27"/>
        <end position="975"/>
    </location>
</feature>
<evidence type="ECO:0000256" key="1">
    <source>
        <dbReference type="SAM" id="SignalP"/>
    </source>
</evidence>